<evidence type="ECO:0000313" key="3">
    <source>
        <dbReference type="EMBL" id="QJA72577.1"/>
    </source>
</evidence>
<protein>
    <submittedName>
        <fullName evidence="2">Uncharacterized protein</fullName>
    </submittedName>
</protein>
<accession>A0A6H1ZSV9</accession>
<dbReference type="EMBL" id="MT141962">
    <property type="protein sequence ID" value="QJA72577.1"/>
    <property type="molecule type" value="Genomic_DNA"/>
</dbReference>
<dbReference type="EMBL" id="MT142634">
    <property type="protein sequence ID" value="QJA86445.1"/>
    <property type="molecule type" value="Genomic_DNA"/>
</dbReference>
<reference evidence="2" key="1">
    <citation type="submission" date="2020-03" db="EMBL/GenBank/DDBJ databases">
        <title>The deep terrestrial virosphere.</title>
        <authorList>
            <person name="Holmfeldt K."/>
            <person name="Nilsson E."/>
            <person name="Simone D."/>
            <person name="Lopez-Fernandez M."/>
            <person name="Wu X."/>
            <person name="de Brujin I."/>
            <person name="Lundin D."/>
            <person name="Andersson A."/>
            <person name="Bertilsson S."/>
            <person name="Dopson M."/>
        </authorList>
    </citation>
    <scope>NUCLEOTIDE SEQUENCE</scope>
    <source>
        <strain evidence="3">MM415A02719</strain>
        <strain evidence="4">MM415B02082</strain>
        <strain evidence="2">TM448A01721</strain>
    </source>
</reference>
<keyword evidence="1" id="KW-0175">Coiled coil</keyword>
<proteinExistence type="predicted"/>
<name>A0A6H1ZSV9_9ZZZZ</name>
<evidence type="ECO:0000313" key="2">
    <source>
        <dbReference type="EMBL" id="QJA50365.1"/>
    </source>
</evidence>
<feature type="coiled-coil region" evidence="1">
    <location>
        <begin position="1"/>
        <end position="28"/>
    </location>
</feature>
<evidence type="ECO:0000256" key="1">
    <source>
        <dbReference type="SAM" id="Coils"/>
    </source>
</evidence>
<organism evidence="2">
    <name type="scientific">viral metagenome</name>
    <dbReference type="NCBI Taxonomy" id="1070528"/>
    <lineage>
        <taxon>unclassified sequences</taxon>
        <taxon>metagenomes</taxon>
        <taxon>organismal metagenomes</taxon>
    </lineage>
</organism>
<evidence type="ECO:0000313" key="4">
    <source>
        <dbReference type="EMBL" id="QJA86445.1"/>
    </source>
</evidence>
<gene>
    <name evidence="3" type="ORF">MM415A02719_0012</name>
    <name evidence="4" type="ORF">MM415B02082_0023</name>
    <name evidence="2" type="ORF">TM448A01721_0002</name>
</gene>
<dbReference type="EMBL" id="MT144191">
    <property type="protein sequence ID" value="QJA50365.1"/>
    <property type="molecule type" value="Genomic_DNA"/>
</dbReference>
<dbReference type="AlphaFoldDB" id="A0A6H1ZSV9"/>
<sequence length="61" mass="7077">MKYFRSEIEKVEDTVKELMNENKALKDEIAVDPAIVKKTKQELIDEGYANTKKGDVKIDYI</sequence>